<accession>A0A7W7DIT4</accession>
<dbReference type="GeneID" id="95793506"/>
<protein>
    <submittedName>
        <fullName evidence="2">FXSXX-COOH protein</fullName>
    </submittedName>
</protein>
<dbReference type="Proteomes" id="UP000565089">
    <property type="component" value="Unassembled WGS sequence"/>
</dbReference>
<organism evidence="2 3">
    <name type="scientific">Streptomyces luteogriseus</name>
    <dbReference type="NCBI Taxonomy" id="68233"/>
    <lineage>
        <taxon>Bacteria</taxon>
        <taxon>Bacillati</taxon>
        <taxon>Actinomycetota</taxon>
        <taxon>Actinomycetes</taxon>
        <taxon>Kitasatosporales</taxon>
        <taxon>Streptomycetaceae</taxon>
        <taxon>Streptomyces</taxon>
    </lineage>
</organism>
<evidence type="ECO:0000313" key="2">
    <source>
        <dbReference type="EMBL" id="MBB4711609.1"/>
    </source>
</evidence>
<keyword evidence="3" id="KW-1185">Reference proteome</keyword>
<comment type="caution">
    <text evidence="2">The sequence shown here is derived from an EMBL/GenBank/DDBJ whole genome shotgun (WGS) entry which is preliminary data.</text>
</comment>
<gene>
    <name evidence="2" type="ORF">BJ965_001491</name>
</gene>
<name>A0A7W7DIT4_9ACTN</name>
<evidence type="ECO:0000256" key="1">
    <source>
        <dbReference type="SAM" id="MobiDB-lite"/>
    </source>
</evidence>
<dbReference type="EMBL" id="JACHMS010000001">
    <property type="protein sequence ID" value="MBB4711609.1"/>
    <property type="molecule type" value="Genomic_DNA"/>
</dbReference>
<dbReference type="RefSeq" id="WP_107051578.1">
    <property type="nucleotide sequence ID" value="NZ_JACHMS010000001.1"/>
</dbReference>
<reference evidence="2 3" key="1">
    <citation type="submission" date="2020-08" db="EMBL/GenBank/DDBJ databases">
        <title>Sequencing the genomes of 1000 actinobacteria strains.</title>
        <authorList>
            <person name="Klenk H.-P."/>
        </authorList>
    </citation>
    <scope>NUCLEOTIDE SEQUENCE [LARGE SCALE GENOMIC DNA]</scope>
    <source>
        <strain evidence="2 3">DSM 40483</strain>
    </source>
</reference>
<evidence type="ECO:0000313" key="3">
    <source>
        <dbReference type="Proteomes" id="UP000565089"/>
    </source>
</evidence>
<dbReference type="AlphaFoldDB" id="A0A7W7DIT4"/>
<proteinExistence type="predicted"/>
<feature type="compositionally biased region" description="Basic and acidic residues" evidence="1">
    <location>
        <begin position="55"/>
        <end position="68"/>
    </location>
</feature>
<feature type="region of interest" description="Disordered" evidence="1">
    <location>
        <begin position="45"/>
        <end position="68"/>
    </location>
</feature>
<sequence>MDDQTETREVLDSPLVDLSNLPFDAIRSLPESVIVSALRRVRREASHPEAMFTTNHEKDPGGGEAQKE</sequence>